<keyword evidence="3" id="KW-1185">Reference proteome</keyword>
<evidence type="ECO:0000313" key="3">
    <source>
        <dbReference type="Proteomes" id="UP000182045"/>
    </source>
</evidence>
<dbReference type="Pfam" id="PF24891">
    <property type="entry name" value="DUF7742"/>
    <property type="match status" value="1"/>
</dbReference>
<name>A0ABM9VU40_9RHOB</name>
<dbReference type="EMBL" id="FBYC01000004">
    <property type="protein sequence ID" value="CUX81520.1"/>
    <property type="molecule type" value="Genomic_DNA"/>
</dbReference>
<protein>
    <recommendedName>
        <fullName evidence="1">DUF7742 domain-containing protein</fullName>
    </recommendedName>
</protein>
<feature type="domain" description="DUF7742" evidence="1">
    <location>
        <begin position="2"/>
        <end position="86"/>
    </location>
</feature>
<sequence>MRPVTQGDILAAARALLARREEDWPMQLARMLDHATRADQHRRRHGCAHPVYGNGTLMSAALRQAAMPPAGDRQFLAAQGAVIAAILARLEGLESHGGQGAANTGDVEKRV</sequence>
<evidence type="ECO:0000259" key="1">
    <source>
        <dbReference type="Pfam" id="PF24891"/>
    </source>
</evidence>
<gene>
    <name evidence="2" type="ORF">Ga0058931_1812</name>
</gene>
<reference evidence="2 3" key="1">
    <citation type="submission" date="2016-01" db="EMBL/GenBank/DDBJ databases">
        <authorList>
            <person name="Varghese N."/>
        </authorList>
    </citation>
    <scope>NUCLEOTIDE SEQUENCE [LARGE SCALE GENOMIC DNA]</scope>
    <source>
        <strain evidence="2 3">HL-91</strain>
    </source>
</reference>
<evidence type="ECO:0000313" key="2">
    <source>
        <dbReference type="EMBL" id="CUX81520.1"/>
    </source>
</evidence>
<comment type="caution">
    <text evidence="2">The sequence shown here is derived from an EMBL/GenBank/DDBJ whole genome shotgun (WGS) entry which is preliminary data.</text>
</comment>
<proteinExistence type="predicted"/>
<organism evidence="2 3">
    <name type="scientific">Roseibaca calidilacus</name>
    <dbReference type="NCBI Taxonomy" id="1666912"/>
    <lineage>
        <taxon>Bacteria</taxon>
        <taxon>Pseudomonadati</taxon>
        <taxon>Pseudomonadota</taxon>
        <taxon>Alphaproteobacteria</taxon>
        <taxon>Rhodobacterales</taxon>
        <taxon>Paracoccaceae</taxon>
        <taxon>Roseinatronobacter</taxon>
    </lineage>
</organism>
<accession>A0ABM9VU40</accession>
<dbReference type="Proteomes" id="UP000182045">
    <property type="component" value="Unassembled WGS sequence"/>
</dbReference>
<dbReference type="InterPro" id="IPR056644">
    <property type="entry name" value="DUF7742"/>
</dbReference>